<dbReference type="GO" id="GO:0016491">
    <property type="term" value="F:oxidoreductase activity"/>
    <property type="evidence" value="ECO:0007669"/>
    <property type="project" value="InterPro"/>
</dbReference>
<sequence>MVFKVLLYATRKSGMTPAEFKAHYENVHMPLVKEAGGADFPLSHRRLYLSRPTPGEDNGFPPAVLIGSPDDFSFDAIAELTFPDEAAFKVFFTRRHEPGTKELLDADEEKFLDRSKLRAVVLGDVQETTK</sequence>
<feature type="domain" description="EthD" evidence="2">
    <location>
        <begin position="12"/>
        <end position="115"/>
    </location>
</feature>
<organism evidence="3 4">
    <name type="scientific">Petromyces alliaceus</name>
    <name type="common">Aspergillus alliaceus</name>
    <dbReference type="NCBI Taxonomy" id="209559"/>
    <lineage>
        <taxon>Eukaryota</taxon>
        <taxon>Fungi</taxon>
        <taxon>Dikarya</taxon>
        <taxon>Ascomycota</taxon>
        <taxon>Pezizomycotina</taxon>
        <taxon>Eurotiomycetes</taxon>
        <taxon>Eurotiomycetidae</taxon>
        <taxon>Eurotiales</taxon>
        <taxon>Aspergillaceae</taxon>
        <taxon>Aspergillus</taxon>
        <taxon>Aspergillus subgen. Circumdati</taxon>
    </lineage>
</organism>
<evidence type="ECO:0000259" key="2">
    <source>
        <dbReference type="Pfam" id="PF07110"/>
    </source>
</evidence>
<dbReference type="InterPro" id="IPR009799">
    <property type="entry name" value="EthD_dom"/>
</dbReference>
<dbReference type="AlphaFoldDB" id="A0A8H6EAX7"/>
<protein>
    <recommendedName>
        <fullName evidence="2">EthD domain-containing protein</fullName>
    </recommendedName>
</protein>
<dbReference type="InterPro" id="IPR011008">
    <property type="entry name" value="Dimeric_a/b-barrel"/>
</dbReference>
<evidence type="ECO:0000256" key="1">
    <source>
        <dbReference type="ARBA" id="ARBA00005986"/>
    </source>
</evidence>
<keyword evidence="4" id="KW-1185">Reference proteome</keyword>
<comment type="caution">
    <text evidence="3">The sequence shown here is derived from an EMBL/GenBank/DDBJ whole genome shotgun (WGS) entry which is preliminary data.</text>
</comment>
<gene>
    <name evidence="3" type="ORF">ETB97_001943</name>
</gene>
<accession>A0A8H6EAX7</accession>
<dbReference type="Pfam" id="PF07110">
    <property type="entry name" value="EthD"/>
    <property type="match status" value="1"/>
</dbReference>
<evidence type="ECO:0000313" key="3">
    <source>
        <dbReference type="EMBL" id="KAF5865876.1"/>
    </source>
</evidence>
<reference evidence="3 4" key="1">
    <citation type="submission" date="2019-04" db="EMBL/GenBank/DDBJ databases">
        <title>Aspergillus burnettii sp. nov., novel species from soil in southeast Queensland.</title>
        <authorList>
            <person name="Gilchrist C.L.M."/>
            <person name="Pitt J.I."/>
            <person name="Lange L."/>
            <person name="Lacey H.J."/>
            <person name="Vuong D."/>
            <person name="Midgley D.J."/>
            <person name="Greenfield P."/>
            <person name="Bradbury M."/>
            <person name="Lacey E."/>
            <person name="Busk P.K."/>
            <person name="Pilgaard B."/>
            <person name="Chooi Y.H."/>
            <person name="Piggott A.M."/>
        </authorList>
    </citation>
    <scope>NUCLEOTIDE SEQUENCE [LARGE SCALE GENOMIC DNA]</scope>
    <source>
        <strain evidence="3 4">FRR 5400</strain>
    </source>
</reference>
<dbReference type="SUPFAM" id="SSF54909">
    <property type="entry name" value="Dimeric alpha+beta barrel"/>
    <property type="match status" value="1"/>
</dbReference>
<dbReference type="Gene3D" id="3.30.70.100">
    <property type="match status" value="1"/>
</dbReference>
<name>A0A8H6EAX7_PETAA</name>
<dbReference type="Proteomes" id="UP000541154">
    <property type="component" value="Unassembled WGS sequence"/>
</dbReference>
<dbReference type="EMBL" id="SPNV01000014">
    <property type="protein sequence ID" value="KAF5865876.1"/>
    <property type="molecule type" value="Genomic_DNA"/>
</dbReference>
<proteinExistence type="inferred from homology"/>
<comment type="similarity">
    <text evidence="1">Belongs to the tpcK family.</text>
</comment>
<evidence type="ECO:0000313" key="4">
    <source>
        <dbReference type="Proteomes" id="UP000541154"/>
    </source>
</evidence>